<dbReference type="RefSeq" id="WP_338006056.1">
    <property type="nucleotide sequence ID" value="NZ_JAOPKA010000024.1"/>
</dbReference>
<accession>A0AAP3E3Y6</accession>
<comment type="caution">
    <text evidence="2">The sequence shown here is derived from an EMBL/GenBank/DDBJ whole genome shotgun (WGS) entry which is preliminary data.</text>
</comment>
<evidence type="ECO:0000313" key="3">
    <source>
        <dbReference type="Proteomes" id="UP001321018"/>
    </source>
</evidence>
<organism evidence="2 3">
    <name type="scientific">Natronoglomus mannanivorans</name>
    <dbReference type="NCBI Taxonomy" id="2979990"/>
    <lineage>
        <taxon>Archaea</taxon>
        <taxon>Methanobacteriati</taxon>
        <taxon>Methanobacteriota</taxon>
        <taxon>Stenosarchaea group</taxon>
        <taxon>Halobacteria</taxon>
        <taxon>Halobacteriales</taxon>
        <taxon>Natrialbaceae</taxon>
        <taxon>Natronoglomus</taxon>
    </lineage>
</organism>
<gene>
    <name evidence="2" type="ORF">OB960_23000</name>
</gene>
<protein>
    <submittedName>
        <fullName evidence="2">Uncharacterized protein</fullName>
    </submittedName>
</protein>
<dbReference type="AlphaFoldDB" id="A0AAP3E3Y6"/>
<sequence>MQRNNDNPRWYTVADPVGPPRDWEPAGDIDNGYDPRLPEHAVRYLNETRPEDRTRPDDVERASTANISNAHLNEHGITREEAAFLGTVVKAMNRDLDGYDLTESMMQLKNQYDIDEEKLRDKGYLKRHTGASRRAYYSVTFDGQKACRVDKEHGYTIGDIGADTPHRVGIDLIKQYYETLPETQIVEISPKENGGELDVVVVNRDGNRAAIVEVEAGKVTADPDSDANIRSGIHNYDSVRKDYQDLVASTGDAVWVARNHEIVGAILRALTSGDENPVSIDKDVIERVEDGRMKLETLMKNHVNGEYDGIDDIVTFKQLRRVIRENRTADNAE</sequence>
<feature type="region of interest" description="Disordered" evidence="1">
    <location>
        <begin position="1"/>
        <end position="36"/>
    </location>
</feature>
<name>A0AAP3E3Y6_9EURY</name>
<proteinExistence type="predicted"/>
<evidence type="ECO:0000256" key="1">
    <source>
        <dbReference type="SAM" id="MobiDB-lite"/>
    </source>
</evidence>
<dbReference type="EMBL" id="JAOPKA010000024">
    <property type="protein sequence ID" value="MCU4744248.1"/>
    <property type="molecule type" value="Genomic_DNA"/>
</dbReference>
<dbReference type="Proteomes" id="UP001321018">
    <property type="component" value="Unassembled WGS sequence"/>
</dbReference>
<evidence type="ECO:0000313" key="2">
    <source>
        <dbReference type="EMBL" id="MCU4744248.1"/>
    </source>
</evidence>
<reference evidence="2" key="1">
    <citation type="submission" date="2022-09" db="EMBL/GenBank/DDBJ databases">
        <title>Enrichment on poylsaccharides allowed isolation of novel metabolic and taxonomic groups of Haloarchaea.</title>
        <authorList>
            <person name="Sorokin D.Y."/>
            <person name="Elcheninov A.G."/>
            <person name="Khizhniak T.V."/>
            <person name="Kolganova T.V."/>
            <person name="Kublanov I.V."/>
        </authorList>
    </citation>
    <scope>NUCLEOTIDE SEQUENCE</scope>
    <source>
        <strain evidence="2">AArc-xg1-1</strain>
    </source>
</reference>